<protein>
    <submittedName>
        <fullName evidence="4">Transcription termination factor MTERF9, chloroplastic</fullName>
    </submittedName>
</protein>
<evidence type="ECO:0000313" key="4">
    <source>
        <dbReference type="EMBL" id="WOK94714.1"/>
    </source>
</evidence>
<keyword evidence="3" id="KW-0809">Transit peptide</keyword>
<dbReference type="GO" id="GO:0003676">
    <property type="term" value="F:nucleic acid binding"/>
    <property type="evidence" value="ECO:0007669"/>
    <property type="project" value="InterPro"/>
</dbReference>
<dbReference type="SMART" id="SM00733">
    <property type="entry name" value="Mterf"/>
    <property type="match status" value="5"/>
</dbReference>
<gene>
    <name evidence="4" type="ORF">Cni_G03419</name>
</gene>
<dbReference type="GO" id="GO:0006353">
    <property type="term" value="P:DNA-templated transcription termination"/>
    <property type="evidence" value="ECO:0007669"/>
    <property type="project" value="UniProtKB-KW"/>
</dbReference>
<name>A0AAQ3JR10_9LILI</name>
<proteinExistence type="inferred from homology"/>
<dbReference type="InterPro" id="IPR003690">
    <property type="entry name" value="MTERF"/>
</dbReference>
<dbReference type="Gene3D" id="1.25.70.10">
    <property type="entry name" value="Transcription termination factor 3, mitochondrial"/>
    <property type="match status" value="1"/>
</dbReference>
<sequence length="396" mass="45510">MRTALPESLRRSLCFRCWGNRCISSFADPKRRPFFPFRTTIPPLSFRYYSSSSSLSSCEILLDGSTAEEPPPPPTDTAEVFRRWGCTDAEATFIVNRHRFLRQMNPTILGAKLQILGGLGILGSDLVRVVVSRPRFLACRIGRDLQARLDFLRTLFSSDADLLRAIIRNPTLLNYDVDRTVLPCVRLYESVGVGRLDLGRLLLCRPTVITRSSLDDEKLELLRRTPIRKGATLYKYAVTVLAISHLETLLTKISNLEKFGFSTDEVLSLFARNPNVLTLSVEKVQRNMTYIMGAIKIAPEIILRYPLLIFCNLDRVLRPRHMLGVKMEEMDLQSRMKEPAWLVRAVRMKEQRFLEVFVMCHPEDISSKLMEYYSSFKGLRRLAESSRSTRKKTFPY</sequence>
<dbReference type="Pfam" id="PF02536">
    <property type="entry name" value="mTERF"/>
    <property type="match status" value="1"/>
</dbReference>
<dbReference type="InterPro" id="IPR038538">
    <property type="entry name" value="MTERF_sf"/>
</dbReference>
<accession>A0AAQ3JR10</accession>
<dbReference type="Proteomes" id="UP001327560">
    <property type="component" value="Chromosome 1"/>
</dbReference>
<keyword evidence="5" id="KW-1185">Reference proteome</keyword>
<dbReference type="PANTHER" id="PTHR13068:SF223">
    <property type="entry name" value="MITOCHONDRIAL TRANSCRIPTION TERMINATION FACTOR FAMILY PROTEIN"/>
    <property type="match status" value="1"/>
</dbReference>
<keyword evidence="2" id="KW-0804">Transcription</keyword>
<organism evidence="4 5">
    <name type="scientific">Canna indica</name>
    <name type="common">Indian-shot</name>
    <dbReference type="NCBI Taxonomy" id="4628"/>
    <lineage>
        <taxon>Eukaryota</taxon>
        <taxon>Viridiplantae</taxon>
        <taxon>Streptophyta</taxon>
        <taxon>Embryophyta</taxon>
        <taxon>Tracheophyta</taxon>
        <taxon>Spermatophyta</taxon>
        <taxon>Magnoliopsida</taxon>
        <taxon>Liliopsida</taxon>
        <taxon>Zingiberales</taxon>
        <taxon>Cannaceae</taxon>
        <taxon>Canna</taxon>
    </lineage>
</organism>
<comment type="similarity">
    <text evidence="1">Belongs to the mTERF family.</text>
</comment>
<dbReference type="AlphaFoldDB" id="A0AAQ3JR10"/>
<dbReference type="FunFam" id="1.25.70.10:FF:000026">
    <property type="entry name" value="Mitochondrial transcription termination factor family protein"/>
    <property type="match status" value="1"/>
</dbReference>
<evidence type="ECO:0000256" key="2">
    <source>
        <dbReference type="ARBA" id="ARBA00022472"/>
    </source>
</evidence>
<reference evidence="4 5" key="1">
    <citation type="submission" date="2023-10" db="EMBL/GenBank/DDBJ databases">
        <title>Chromosome-scale genome assembly provides insights into flower coloration mechanisms of Canna indica.</title>
        <authorList>
            <person name="Li C."/>
        </authorList>
    </citation>
    <scope>NUCLEOTIDE SEQUENCE [LARGE SCALE GENOMIC DNA]</scope>
    <source>
        <tissue evidence="4">Flower</tissue>
    </source>
</reference>
<keyword evidence="2" id="KW-0805">Transcription regulation</keyword>
<keyword evidence="2" id="KW-0806">Transcription termination</keyword>
<evidence type="ECO:0000256" key="3">
    <source>
        <dbReference type="ARBA" id="ARBA00022946"/>
    </source>
</evidence>
<dbReference type="EMBL" id="CP136890">
    <property type="protein sequence ID" value="WOK94714.1"/>
    <property type="molecule type" value="Genomic_DNA"/>
</dbReference>
<evidence type="ECO:0000313" key="5">
    <source>
        <dbReference type="Proteomes" id="UP001327560"/>
    </source>
</evidence>
<dbReference type="PANTHER" id="PTHR13068">
    <property type="entry name" value="CGI-12 PROTEIN-RELATED"/>
    <property type="match status" value="1"/>
</dbReference>
<evidence type="ECO:0000256" key="1">
    <source>
        <dbReference type="ARBA" id="ARBA00007692"/>
    </source>
</evidence>